<evidence type="ECO:0000256" key="2">
    <source>
        <dbReference type="ARBA" id="ARBA00004955"/>
    </source>
</evidence>
<evidence type="ECO:0000313" key="11">
    <source>
        <dbReference type="EMBL" id="VDD88096.1"/>
    </source>
</evidence>
<reference evidence="13" key="1">
    <citation type="submission" date="2016-04" db="UniProtKB">
        <authorList>
            <consortium name="WormBaseParasite"/>
        </authorList>
    </citation>
    <scope>IDENTIFICATION</scope>
</reference>
<name>A0A158Q9Y4_ENTVE</name>
<dbReference type="Gene3D" id="4.10.800.20">
    <property type="match status" value="1"/>
</dbReference>
<dbReference type="NCBIfam" id="TIGR01429">
    <property type="entry name" value="AMP_deaminase"/>
    <property type="match status" value="1"/>
</dbReference>
<dbReference type="Proteomes" id="UP000274131">
    <property type="component" value="Unassembled WGS sequence"/>
</dbReference>
<dbReference type="PIRSF" id="PIRSF001251">
    <property type="entry name" value="AMP_deaminase_met"/>
    <property type="match status" value="1"/>
</dbReference>
<dbReference type="Pfam" id="PF19326">
    <property type="entry name" value="AMP_deaminase"/>
    <property type="match status" value="1"/>
</dbReference>
<evidence type="ECO:0000256" key="7">
    <source>
        <dbReference type="ARBA" id="ARBA00023080"/>
    </source>
</evidence>
<dbReference type="OrthoDB" id="1723809at2759"/>
<evidence type="ECO:0000256" key="3">
    <source>
        <dbReference type="ARBA" id="ARBA00006676"/>
    </source>
</evidence>
<dbReference type="PANTHER" id="PTHR11359:SF0">
    <property type="entry name" value="AMP DEAMINASE"/>
    <property type="match status" value="1"/>
</dbReference>
<dbReference type="GO" id="GO:0003876">
    <property type="term" value="F:AMP deaminase activity"/>
    <property type="evidence" value="ECO:0007669"/>
    <property type="project" value="UniProtKB-EC"/>
</dbReference>
<dbReference type="InterPro" id="IPR032466">
    <property type="entry name" value="Metal_Hydrolase"/>
</dbReference>
<dbReference type="SUPFAM" id="SSF51556">
    <property type="entry name" value="Metallo-dependent hydrolases"/>
    <property type="match status" value="1"/>
</dbReference>
<accession>A0A158Q9Y4</accession>
<dbReference type="FunFam" id="3.20.20.140:FF:000035">
    <property type="entry name" value="Probable amp deaminase"/>
    <property type="match status" value="1"/>
</dbReference>
<dbReference type="PROSITE" id="PS00485">
    <property type="entry name" value="A_DEAMINASE"/>
    <property type="match status" value="1"/>
</dbReference>
<keyword evidence="7" id="KW-0546">Nucleotide metabolism</keyword>
<sequence length="755" mass="87164">MVPSLILKNFFLESVDSEIFDNGPFQSGGVYLGSSEGHHTVSSPFEVSQYPIEIKETKDALSMTEFVLRARMESIQMDSDFLNSSPLSIAETIEGLLSGNKTPQHVDLFTFRDALDVNYQRMALTGEELSGVPLEDLKFAAKEIIEALTLRKEYMDLIGSNFPSTTSHFISNHYPENLPKSRRKNTETTSQTSFNPPEPPEDHWELNIPLPKYDVIYKLCRKSGVVLICDTDGCVSDEFKPFYVSKEKFLKDTDRLTAMIADGPLKSFCFRRLSFLLNKFQMHTLLNELLELHEQKEVPHRDFYNIRKVDTHIHAASSMNQKHLLRFIKKKMKTEKDTVVFEKAGCPITLQQVFDDLGIDAYDLSVDMLDVHADRNTFHRFDKFNSKYNPVGESTLREIFIKTDNGVGGKYFAEVLKEVLSDLEDSKYQHAELRLSVYGRSKDEWDNLAKWAIDHDVYSTNVRWLVQFPRLYDIYYARDMLKSFDEMLNNFFTPLFEVTNDPQSHPHLHRFLAFVTGIDSVDDESKPEYIQFDRTTPDPDKYRDAENPSYSYYLFYMYANLVVLNAFRRRRGLNTFSLRPHCGEAGHVNHLVAGYLTSESIAHGLMLRKVPVLQYLFYLAQIGIAMSPLSNNSLFISYHRNPLPDYHMKGLNVSLSTDDPLQFHFTKEALMEEYSIAAQVWKLSSCDMCELARNSVLQSGFEDKVKIHWLGPNYKEEGVLGNDVSRTNVPDIRVSFRHETLVDELYNVFRTKNFI</sequence>
<dbReference type="UniPathway" id="UPA00591">
    <property type="reaction ID" value="UER00663"/>
</dbReference>
<evidence type="ECO:0000256" key="4">
    <source>
        <dbReference type="ARBA" id="ARBA00022723"/>
    </source>
</evidence>
<feature type="region of interest" description="Disordered" evidence="10">
    <location>
        <begin position="173"/>
        <end position="201"/>
    </location>
</feature>
<dbReference type="AlphaFoldDB" id="A0A158Q9Y4"/>
<dbReference type="Gene3D" id="3.20.20.140">
    <property type="entry name" value="Metal-dependent hydrolases"/>
    <property type="match status" value="1"/>
</dbReference>
<dbReference type="CDD" id="cd01319">
    <property type="entry name" value="AMPD"/>
    <property type="match status" value="1"/>
</dbReference>
<dbReference type="FunFam" id="4.10.800.20:FF:000001">
    <property type="entry name" value="AMP deaminase"/>
    <property type="match status" value="1"/>
</dbReference>
<evidence type="ECO:0000256" key="1">
    <source>
        <dbReference type="ARBA" id="ARBA00001947"/>
    </source>
</evidence>
<dbReference type="GO" id="GO:0046872">
    <property type="term" value="F:metal ion binding"/>
    <property type="evidence" value="ECO:0007669"/>
    <property type="project" value="UniProtKB-KW"/>
</dbReference>
<keyword evidence="12" id="KW-1185">Reference proteome</keyword>
<evidence type="ECO:0000313" key="13">
    <source>
        <dbReference type="WBParaSite" id="EVEC_0000353101-mRNA-1"/>
    </source>
</evidence>
<organism evidence="13">
    <name type="scientific">Enterobius vermicularis</name>
    <name type="common">Human pinworm</name>
    <dbReference type="NCBI Taxonomy" id="51028"/>
    <lineage>
        <taxon>Eukaryota</taxon>
        <taxon>Metazoa</taxon>
        <taxon>Ecdysozoa</taxon>
        <taxon>Nematoda</taxon>
        <taxon>Chromadorea</taxon>
        <taxon>Rhabditida</taxon>
        <taxon>Spirurina</taxon>
        <taxon>Oxyuridomorpha</taxon>
        <taxon>Oxyuroidea</taxon>
        <taxon>Oxyuridae</taxon>
        <taxon>Enterobius</taxon>
    </lineage>
</organism>
<dbReference type="STRING" id="51028.A0A158Q9Y4"/>
<comment type="similarity">
    <text evidence="3 9">Belongs to the metallo-dependent hydrolases superfamily. Adenosine and AMP deaminases family.</text>
</comment>
<evidence type="ECO:0000256" key="8">
    <source>
        <dbReference type="ARBA" id="ARBA00054146"/>
    </source>
</evidence>
<evidence type="ECO:0000313" key="12">
    <source>
        <dbReference type="Proteomes" id="UP000274131"/>
    </source>
</evidence>
<reference evidence="11 12" key="2">
    <citation type="submission" date="2018-10" db="EMBL/GenBank/DDBJ databases">
        <authorList>
            <consortium name="Pathogen Informatics"/>
        </authorList>
    </citation>
    <scope>NUCLEOTIDE SEQUENCE [LARGE SCALE GENOMIC DNA]</scope>
</reference>
<gene>
    <name evidence="11" type="ORF">EVEC_LOCUS3239</name>
</gene>
<dbReference type="InterPro" id="IPR006650">
    <property type="entry name" value="A/AMP_deam_AS"/>
</dbReference>
<dbReference type="GO" id="GO:0046033">
    <property type="term" value="P:AMP metabolic process"/>
    <property type="evidence" value="ECO:0007669"/>
    <property type="project" value="TreeGrafter"/>
</dbReference>
<comment type="catalytic activity">
    <reaction evidence="9">
        <text>AMP + H2O + H(+) = IMP + NH4(+)</text>
        <dbReference type="Rhea" id="RHEA:14777"/>
        <dbReference type="ChEBI" id="CHEBI:15377"/>
        <dbReference type="ChEBI" id="CHEBI:15378"/>
        <dbReference type="ChEBI" id="CHEBI:28938"/>
        <dbReference type="ChEBI" id="CHEBI:58053"/>
        <dbReference type="ChEBI" id="CHEBI:456215"/>
        <dbReference type="EC" id="3.5.4.6"/>
    </reaction>
</comment>
<dbReference type="PANTHER" id="PTHR11359">
    <property type="entry name" value="AMP DEAMINASE"/>
    <property type="match status" value="1"/>
</dbReference>
<comment type="function">
    <text evidence="8">AMP deaminase plays a critical role in energy metabolism. Catalyzes the deamination of AMP to IMP and plays an important role in the purine nucleotide cycle.</text>
</comment>
<dbReference type="GO" id="GO:0032264">
    <property type="term" value="P:IMP salvage"/>
    <property type="evidence" value="ECO:0007669"/>
    <property type="project" value="UniProtKB-UniPathway"/>
</dbReference>
<keyword evidence="6" id="KW-0862">Zinc</keyword>
<keyword evidence="5 9" id="KW-0378">Hydrolase</keyword>
<comment type="pathway">
    <text evidence="2">Purine metabolism; IMP biosynthesis via salvage pathway; IMP from AMP: step 1/1.</text>
</comment>
<evidence type="ECO:0000256" key="10">
    <source>
        <dbReference type="SAM" id="MobiDB-lite"/>
    </source>
</evidence>
<protein>
    <recommendedName>
        <fullName evidence="9">AMP deaminase</fullName>
        <ecNumber evidence="9">3.5.4.6</ecNumber>
    </recommendedName>
</protein>
<dbReference type="EC" id="3.5.4.6" evidence="9"/>
<proteinExistence type="inferred from homology"/>
<keyword evidence="4 9" id="KW-0479">Metal-binding</keyword>
<dbReference type="GO" id="GO:0005829">
    <property type="term" value="C:cytosol"/>
    <property type="evidence" value="ECO:0007669"/>
    <property type="project" value="TreeGrafter"/>
</dbReference>
<evidence type="ECO:0000256" key="5">
    <source>
        <dbReference type="ARBA" id="ARBA00022801"/>
    </source>
</evidence>
<evidence type="ECO:0000256" key="6">
    <source>
        <dbReference type="ARBA" id="ARBA00022833"/>
    </source>
</evidence>
<dbReference type="EMBL" id="UXUI01007541">
    <property type="protein sequence ID" value="VDD88096.1"/>
    <property type="molecule type" value="Genomic_DNA"/>
</dbReference>
<comment type="cofactor">
    <cofactor evidence="1 9">
        <name>Zn(2+)</name>
        <dbReference type="ChEBI" id="CHEBI:29105"/>
    </cofactor>
</comment>
<evidence type="ECO:0000256" key="9">
    <source>
        <dbReference type="PIRNR" id="PIRNR001251"/>
    </source>
</evidence>
<dbReference type="WBParaSite" id="EVEC_0000353101-mRNA-1">
    <property type="protein sequence ID" value="EVEC_0000353101-mRNA-1"/>
    <property type="gene ID" value="EVEC_0000353101"/>
</dbReference>
<dbReference type="InterPro" id="IPR006329">
    <property type="entry name" value="AMPD"/>
</dbReference>